<dbReference type="HAMAP" id="MF_02079">
    <property type="entry name" value="PGT_RodA"/>
    <property type="match status" value="1"/>
</dbReference>
<evidence type="ECO:0000256" key="3">
    <source>
        <dbReference type="ARBA" id="ARBA00022676"/>
    </source>
</evidence>
<keyword evidence="11" id="KW-0997">Cell inner membrane</keyword>
<gene>
    <name evidence="11" type="primary">mrdB</name>
    <name evidence="11" type="synonym">rodA</name>
    <name evidence="12" type="ORF">DM484_10395</name>
</gene>
<feature type="transmembrane region" description="Helical" evidence="11">
    <location>
        <begin position="275"/>
        <end position="299"/>
    </location>
</feature>
<dbReference type="EC" id="2.4.99.28" evidence="11"/>
<evidence type="ECO:0000256" key="6">
    <source>
        <dbReference type="ARBA" id="ARBA00022960"/>
    </source>
</evidence>
<comment type="similarity">
    <text evidence="11">Belongs to the SEDS family. MrdB/RodA subfamily.</text>
</comment>
<dbReference type="AlphaFoldDB" id="A0A2W4TBD1"/>
<evidence type="ECO:0000256" key="10">
    <source>
        <dbReference type="ARBA" id="ARBA00023316"/>
    </source>
</evidence>
<evidence type="ECO:0000256" key="4">
    <source>
        <dbReference type="ARBA" id="ARBA00022679"/>
    </source>
</evidence>
<keyword evidence="3 11" id="KW-0328">Glycosyltransferase</keyword>
<feature type="transmembrane region" description="Helical" evidence="11">
    <location>
        <begin position="20"/>
        <end position="42"/>
    </location>
</feature>
<keyword evidence="9 11" id="KW-0472">Membrane</keyword>
<comment type="subcellular location">
    <subcellularLocation>
        <location evidence="11">Cell inner membrane</location>
        <topology evidence="11">Multi-pass membrane protein</topology>
    </subcellularLocation>
    <subcellularLocation>
        <location evidence="1">Membrane</location>
        <topology evidence="1">Multi-pass membrane protein</topology>
    </subcellularLocation>
</comment>
<feature type="transmembrane region" description="Helical" evidence="11">
    <location>
        <begin position="311"/>
        <end position="335"/>
    </location>
</feature>
<dbReference type="UniPathway" id="UPA00219"/>
<keyword evidence="6 11" id="KW-0133">Cell shape</keyword>
<proteinExistence type="inferred from homology"/>
<evidence type="ECO:0000256" key="11">
    <source>
        <dbReference type="HAMAP-Rule" id="MF_02079"/>
    </source>
</evidence>
<comment type="caution">
    <text evidence="12">The sequence shown here is derived from an EMBL/GenBank/DDBJ whole genome shotgun (WGS) entry which is preliminary data.</text>
</comment>
<dbReference type="GO" id="GO:0008955">
    <property type="term" value="F:peptidoglycan glycosyltransferase activity"/>
    <property type="evidence" value="ECO:0007669"/>
    <property type="project" value="UniProtKB-UniRule"/>
</dbReference>
<evidence type="ECO:0000313" key="12">
    <source>
        <dbReference type="EMBL" id="PZN80077.1"/>
    </source>
</evidence>
<feature type="transmembrane region" description="Helical" evidence="11">
    <location>
        <begin position="341"/>
        <end position="362"/>
    </location>
</feature>
<dbReference type="GO" id="GO:0009252">
    <property type="term" value="P:peptidoglycan biosynthetic process"/>
    <property type="evidence" value="ECO:0007669"/>
    <property type="project" value="UniProtKB-UniRule"/>
</dbReference>
<feature type="transmembrane region" description="Helical" evidence="11">
    <location>
        <begin position="119"/>
        <end position="135"/>
    </location>
</feature>
<evidence type="ECO:0000313" key="13">
    <source>
        <dbReference type="Proteomes" id="UP000249396"/>
    </source>
</evidence>
<evidence type="ECO:0000256" key="5">
    <source>
        <dbReference type="ARBA" id="ARBA00022692"/>
    </source>
</evidence>
<comment type="catalytic activity">
    <reaction evidence="11">
        <text>[GlcNAc-(1-&gt;4)-Mur2Ac(oyl-L-Ala-gamma-D-Glu-L-Lys-D-Ala-D-Ala)](n)-di-trans,octa-cis-undecaprenyl diphosphate + beta-D-GlcNAc-(1-&gt;4)-Mur2Ac(oyl-L-Ala-gamma-D-Glu-L-Lys-D-Ala-D-Ala)-di-trans,octa-cis-undecaprenyl diphosphate = [GlcNAc-(1-&gt;4)-Mur2Ac(oyl-L-Ala-gamma-D-Glu-L-Lys-D-Ala-D-Ala)](n+1)-di-trans,octa-cis-undecaprenyl diphosphate + di-trans,octa-cis-undecaprenyl diphosphate + H(+)</text>
        <dbReference type="Rhea" id="RHEA:23708"/>
        <dbReference type="Rhea" id="RHEA-COMP:9602"/>
        <dbReference type="Rhea" id="RHEA-COMP:9603"/>
        <dbReference type="ChEBI" id="CHEBI:15378"/>
        <dbReference type="ChEBI" id="CHEBI:58405"/>
        <dbReference type="ChEBI" id="CHEBI:60033"/>
        <dbReference type="ChEBI" id="CHEBI:78435"/>
        <dbReference type="EC" id="2.4.99.28"/>
    </reaction>
</comment>
<keyword evidence="4 11" id="KW-0808">Transferase</keyword>
<sequence length="375" mass="41080">MEIPLYEPKSSHSWLQRLHIDLPLLFGLLLLSCVAFVVLFSAGGQKIDIVLRQAGRLGLATGIMVAIAQIHPRHIRLYSPPLYLLGVVLLAAVHIFGETSLGATRWLNLGVVRFQPSEMVKLTMPMMIAWFLASQPMPPTLRHVSVAGILIIVPALLIAKQPDLGTAFLVFTSGWAVLFLSGLSWTTILVLAVLGGSLLPVLWHFMHGYQRDRVLMFLNPESDPLGRGYHIIQSKIAIGSGGVFGKGWLNGSQSHLDFLPEPSTDFVFAVLAEEFGLLGCLGLLAIYLFILARCFYIVVQTQDKYSRLLSGALTLTFFVYVFVNTGMVIGILPVVGVPLPLISYGGTSMVTLLAGFGMLMSIQTHRKFQPPLESQ</sequence>
<dbReference type="GO" id="GO:0008360">
    <property type="term" value="P:regulation of cell shape"/>
    <property type="evidence" value="ECO:0007669"/>
    <property type="project" value="UniProtKB-KW"/>
</dbReference>
<dbReference type="Pfam" id="PF01098">
    <property type="entry name" value="FTSW_RODA_SPOVE"/>
    <property type="match status" value="1"/>
</dbReference>
<evidence type="ECO:0000256" key="7">
    <source>
        <dbReference type="ARBA" id="ARBA00022984"/>
    </source>
</evidence>
<dbReference type="GO" id="GO:0051301">
    <property type="term" value="P:cell division"/>
    <property type="evidence" value="ECO:0007669"/>
    <property type="project" value="InterPro"/>
</dbReference>
<keyword evidence="10 11" id="KW-0961">Cell wall biogenesis/degradation</keyword>
<name>A0A2W4TBD1_9GAMM</name>
<dbReference type="PROSITE" id="PS00428">
    <property type="entry name" value="FTSW_RODA_SPOVE"/>
    <property type="match status" value="1"/>
</dbReference>
<protein>
    <recommendedName>
        <fullName evidence="11">Peptidoglycan glycosyltransferase MrdB</fullName>
        <shortName evidence="11">PGT</shortName>
        <ecNumber evidence="11">2.4.99.28</ecNumber>
    </recommendedName>
    <alternativeName>
        <fullName evidence="11">Cell elongation protein RodA</fullName>
    </alternativeName>
    <alternativeName>
        <fullName evidence="11">Cell wall polymerase</fullName>
    </alternativeName>
    <alternativeName>
        <fullName evidence="11">Peptidoglycan polymerase</fullName>
        <shortName evidence="11">PG polymerase</shortName>
    </alternativeName>
</protein>
<keyword evidence="5 11" id="KW-0812">Transmembrane</keyword>
<evidence type="ECO:0000256" key="9">
    <source>
        <dbReference type="ARBA" id="ARBA00023136"/>
    </source>
</evidence>
<feature type="transmembrane region" description="Helical" evidence="11">
    <location>
        <begin position="141"/>
        <end position="159"/>
    </location>
</feature>
<dbReference type="NCBIfam" id="TIGR02210">
    <property type="entry name" value="rodA_shape"/>
    <property type="match status" value="1"/>
</dbReference>
<dbReference type="GO" id="GO:0005886">
    <property type="term" value="C:plasma membrane"/>
    <property type="evidence" value="ECO:0007669"/>
    <property type="project" value="UniProtKB-SubCell"/>
</dbReference>
<dbReference type="GO" id="GO:0015648">
    <property type="term" value="F:lipid-linked peptidoglycan transporter activity"/>
    <property type="evidence" value="ECO:0007669"/>
    <property type="project" value="TreeGrafter"/>
</dbReference>
<evidence type="ECO:0000256" key="8">
    <source>
        <dbReference type="ARBA" id="ARBA00022989"/>
    </source>
</evidence>
<reference evidence="12 13" key="1">
    <citation type="journal article" date="2018" name="Aquat. Microb. Ecol.">
        <title>Gammaproteobacterial methanotrophs dominate.</title>
        <authorList>
            <person name="Rissanen A.J."/>
            <person name="Saarenheimo J."/>
            <person name="Tiirola M."/>
            <person name="Peura S."/>
            <person name="Aalto S.L."/>
            <person name="Karvinen A."/>
            <person name="Nykanen H."/>
        </authorList>
    </citation>
    <scope>NUCLEOTIDE SEQUENCE [LARGE SCALE GENOMIC DNA]</scope>
    <source>
        <strain evidence="12">AMbin10</strain>
    </source>
</reference>
<comment type="function">
    <text evidence="11">Peptidoglycan polymerase that is essential for cell wall elongation.</text>
</comment>
<dbReference type="EMBL" id="QJPH01000288">
    <property type="protein sequence ID" value="PZN80077.1"/>
    <property type="molecule type" value="Genomic_DNA"/>
</dbReference>
<evidence type="ECO:0000256" key="1">
    <source>
        <dbReference type="ARBA" id="ARBA00004141"/>
    </source>
</evidence>
<feature type="transmembrane region" description="Helical" evidence="11">
    <location>
        <begin position="83"/>
        <end position="107"/>
    </location>
</feature>
<dbReference type="PANTHER" id="PTHR30474">
    <property type="entry name" value="CELL CYCLE PROTEIN"/>
    <property type="match status" value="1"/>
</dbReference>
<dbReference type="GO" id="GO:0032153">
    <property type="term" value="C:cell division site"/>
    <property type="evidence" value="ECO:0007669"/>
    <property type="project" value="TreeGrafter"/>
</dbReference>
<evidence type="ECO:0000256" key="2">
    <source>
        <dbReference type="ARBA" id="ARBA00022475"/>
    </source>
</evidence>
<organism evidence="12 13">
    <name type="scientific">Candidatus Methylumidiphilus alinenensis</name>
    <dbReference type="NCBI Taxonomy" id="2202197"/>
    <lineage>
        <taxon>Bacteria</taxon>
        <taxon>Pseudomonadati</taxon>
        <taxon>Pseudomonadota</taxon>
        <taxon>Gammaproteobacteria</taxon>
        <taxon>Methylococcales</taxon>
        <taxon>Candidatus Methylumidiphilus</taxon>
    </lineage>
</organism>
<feature type="transmembrane region" description="Helical" evidence="11">
    <location>
        <begin position="166"/>
        <end position="194"/>
    </location>
</feature>
<dbReference type="PANTHER" id="PTHR30474:SF1">
    <property type="entry name" value="PEPTIDOGLYCAN GLYCOSYLTRANSFERASE MRDB"/>
    <property type="match status" value="1"/>
</dbReference>
<dbReference type="InterPro" id="IPR018365">
    <property type="entry name" value="Cell_cycle_FtsW-rel_CS"/>
</dbReference>
<keyword evidence="8 11" id="KW-1133">Transmembrane helix</keyword>
<keyword evidence="7 11" id="KW-0573">Peptidoglycan synthesis</keyword>
<keyword evidence="2 11" id="KW-1003">Cell membrane</keyword>
<dbReference type="InterPro" id="IPR011923">
    <property type="entry name" value="RodA/MrdB"/>
</dbReference>
<dbReference type="Proteomes" id="UP000249396">
    <property type="component" value="Unassembled WGS sequence"/>
</dbReference>
<comment type="pathway">
    <text evidence="11">Cell wall biogenesis; peptidoglycan biosynthesis.</text>
</comment>
<dbReference type="GO" id="GO:0071555">
    <property type="term" value="P:cell wall organization"/>
    <property type="evidence" value="ECO:0007669"/>
    <property type="project" value="UniProtKB-KW"/>
</dbReference>
<accession>A0A2W4TBD1</accession>
<dbReference type="InterPro" id="IPR001182">
    <property type="entry name" value="FtsW/RodA"/>
</dbReference>